<gene>
    <name evidence="1" type="ORF">PYCCODRAFT_1192756</name>
</gene>
<organism evidence="1 2">
    <name type="scientific">Trametes coccinea (strain BRFM310)</name>
    <name type="common">Pycnoporus coccineus</name>
    <dbReference type="NCBI Taxonomy" id="1353009"/>
    <lineage>
        <taxon>Eukaryota</taxon>
        <taxon>Fungi</taxon>
        <taxon>Dikarya</taxon>
        <taxon>Basidiomycota</taxon>
        <taxon>Agaricomycotina</taxon>
        <taxon>Agaricomycetes</taxon>
        <taxon>Polyporales</taxon>
        <taxon>Polyporaceae</taxon>
        <taxon>Trametes</taxon>
    </lineage>
</organism>
<name>A0A1Y2I7S4_TRAC3</name>
<protein>
    <submittedName>
        <fullName evidence="1">Uncharacterized protein</fullName>
    </submittedName>
</protein>
<evidence type="ECO:0000313" key="2">
    <source>
        <dbReference type="Proteomes" id="UP000193067"/>
    </source>
</evidence>
<sequence>MYWSPGYTLLRRKSSKPWRDIEAAPVRRFTLVLCRQRGLPANHTARLPWRPALARRGPWVREIPCLESSLLQSKLINGSLTAGLHFKRTGRQAPASQLKRHVRLSSLTKERVSGCTWVPAAEFVPLTIARPSNDRTRRFPSAGVAPSFLFRLQLQPSRYPKRPPACGAERDGI</sequence>
<proteinExistence type="predicted"/>
<keyword evidence="2" id="KW-1185">Reference proteome</keyword>
<reference evidence="1 2" key="1">
    <citation type="journal article" date="2015" name="Biotechnol. Biofuels">
        <title>Enhanced degradation of softwood versus hardwood by the white-rot fungus Pycnoporus coccineus.</title>
        <authorList>
            <person name="Couturier M."/>
            <person name="Navarro D."/>
            <person name="Chevret D."/>
            <person name="Henrissat B."/>
            <person name="Piumi F."/>
            <person name="Ruiz-Duenas F.J."/>
            <person name="Martinez A.T."/>
            <person name="Grigoriev I.V."/>
            <person name="Riley R."/>
            <person name="Lipzen A."/>
            <person name="Berrin J.G."/>
            <person name="Master E.R."/>
            <person name="Rosso M.N."/>
        </authorList>
    </citation>
    <scope>NUCLEOTIDE SEQUENCE [LARGE SCALE GENOMIC DNA]</scope>
    <source>
        <strain evidence="1 2">BRFM310</strain>
    </source>
</reference>
<dbReference type="EMBL" id="KZ084156">
    <property type="protein sequence ID" value="OSC97175.1"/>
    <property type="molecule type" value="Genomic_DNA"/>
</dbReference>
<evidence type="ECO:0000313" key="1">
    <source>
        <dbReference type="EMBL" id="OSC97175.1"/>
    </source>
</evidence>
<dbReference type="Proteomes" id="UP000193067">
    <property type="component" value="Unassembled WGS sequence"/>
</dbReference>
<dbReference type="AlphaFoldDB" id="A0A1Y2I7S4"/>
<accession>A0A1Y2I7S4</accession>